<evidence type="ECO:0000256" key="1">
    <source>
        <dbReference type="SAM" id="MobiDB-lite"/>
    </source>
</evidence>
<gene>
    <name evidence="3" type="ORF">SAMN05192558_105107</name>
</gene>
<feature type="compositionally biased region" description="Low complexity" evidence="1">
    <location>
        <begin position="108"/>
        <end position="123"/>
    </location>
</feature>
<feature type="compositionally biased region" description="Pro residues" evidence="1">
    <location>
        <begin position="85"/>
        <end position="100"/>
    </location>
</feature>
<sequence length="171" mass="17553">MSTVIPPVQDGGMPEPDGSPRARHRKPEKRDGVLISLKIGAFVVAVGIVAGIVSVLSDSPRPQPAGADTRRPVATTTPTTTVEPGDPPAQPSVSSPPPPVASTVLAGPPATVVPTTTTTTTRPTRTKKPAPGSVTVGEECDPPGALAFVGFRAVVCRSDSPGEPPRWQLVY</sequence>
<keyword evidence="2" id="KW-1133">Transmembrane helix</keyword>
<keyword evidence="4" id="KW-1185">Reference proteome</keyword>
<keyword evidence="2" id="KW-0472">Membrane</keyword>
<reference evidence="4" key="1">
    <citation type="submission" date="2016-10" db="EMBL/GenBank/DDBJ databases">
        <authorList>
            <person name="Varghese N."/>
            <person name="Submissions S."/>
        </authorList>
    </citation>
    <scope>NUCLEOTIDE SEQUENCE [LARGE SCALE GENOMIC DNA]</scope>
    <source>
        <strain evidence="4">IBRC-M 10655</strain>
    </source>
</reference>
<dbReference type="EMBL" id="FNJB01000005">
    <property type="protein sequence ID" value="SDO85288.1"/>
    <property type="molecule type" value="Genomic_DNA"/>
</dbReference>
<evidence type="ECO:0000313" key="4">
    <source>
        <dbReference type="Proteomes" id="UP000199651"/>
    </source>
</evidence>
<evidence type="ECO:0000256" key="2">
    <source>
        <dbReference type="SAM" id="Phobius"/>
    </source>
</evidence>
<feature type="region of interest" description="Disordered" evidence="1">
    <location>
        <begin position="1"/>
        <end position="30"/>
    </location>
</feature>
<organism evidence="3 4">
    <name type="scientific">Actinokineospora alba</name>
    <dbReference type="NCBI Taxonomy" id="504798"/>
    <lineage>
        <taxon>Bacteria</taxon>
        <taxon>Bacillati</taxon>
        <taxon>Actinomycetota</taxon>
        <taxon>Actinomycetes</taxon>
        <taxon>Pseudonocardiales</taxon>
        <taxon>Pseudonocardiaceae</taxon>
        <taxon>Actinokineospora</taxon>
    </lineage>
</organism>
<dbReference type="AlphaFoldDB" id="A0A1H0MXU0"/>
<dbReference type="Proteomes" id="UP000199651">
    <property type="component" value="Unassembled WGS sequence"/>
</dbReference>
<dbReference type="STRING" id="504798.SAMN05421871_102157"/>
<keyword evidence="2" id="KW-0812">Transmembrane</keyword>
<feature type="compositionally biased region" description="Low complexity" evidence="1">
    <location>
        <begin position="72"/>
        <end position="84"/>
    </location>
</feature>
<proteinExistence type="predicted"/>
<name>A0A1H0MXU0_9PSEU</name>
<protein>
    <submittedName>
        <fullName evidence="3">Uncharacterized protein</fullName>
    </submittedName>
</protein>
<accession>A0A1H0MXU0</accession>
<evidence type="ECO:0000313" key="3">
    <source>
        <dbReference type="EMBL" id="SDO85288.1"/>
    </source>
</evidence>
<feature type="transmembrane region" description="Helical" evidence="2">
    <location>
        <begin position="33"/>
        <end position="56"/>
    </location>
</feature>
<feature type="region of interest" description="Disordered" evidence="1">
    <location>
        <begin position="56"/>
        <end position="140"/>
    </location>
</feature>